<protein>
    <submittedName>
        <fullName evidence="4">GTPase activating protein (GAP) for Rho1p</fullName>
    </submittedName>
</protein>
<feature type="compositionally biased region" description="Pro residues" evidence="2">
    <location>
        <begin position="621"/>
        <end position="644"/>
    </location>
</feature>
<dbReference type="GO" id="GO:0005096">
    <property type="term" value="F:GTPase activator activity"/>
    <property type="evidence" value="ECO:0007669"/>
    <property type="project" value="UniProtKB-KW"/>
</dbReference>
<gene>
    <name evidence="4" type="primary">SAC7</name>
    <name evidence="4" type="ORF">IWQ60_000779</name>
</gene>
<evidence type="ECO:0000259" key="3">
    <source>
        <dbReference type="PROSITE" id="PS50238"/>
    </source>
</evidence>
<dbReference type="GO" id="GO:0060237">
    <property type="term" value="P:regulation of fungal-type cell wall organization"/>
    <property type="evidence" value="ECO:0007669"/>
    <property type="project" value="TreeGrafter"/>
</dbReference>
<evidence type="ECO:0000256" key="1">
    <source>
        <dbReference type="ARBA" id="ARBA00022468"/>
    </source>
</evidence>
<dbReference type="InterPro" id="IPR008936">
    <property type="entry name" value="Rho_GTPase_activation_prot"/>
</dbReference>
<accession>A0A9W8E2G1</accession>
<dbReference type="InterPro" id="IPR051025">
    <property type="entry name" value="RhoGAP"/>
</dbReference>
<dbReference type="PANTHER" id="PTHR15228">
    <property type="entry name" value="SPERMATHECAL PHYSIOLOGY VARIANT"/>
    <property type="match status" value="1"/>
</dbReference>
<dbReference type="EMBL" id="JANBPT010000021">
    <property type="protein sequence ID" value="KAJ1929898.1"/>
    <property type="molecule type" value="Genomic_DNA"/>
</dbReference>
<keyword evidence="1" id="KW-0343">GTPase activation</keyword>
<dbReference type="GO" id="GO:0005938">
    <property type="term" value="C:cell cortex"/>
    <property type="evidence" value="ECO:0007669"/>
    <property type="project" value="TreeGrafter"/>
</dbReference>
<proteinExistence type="predicted"/>
<feature type="domain" description="Rho-GAP" evidence="3">
    <location>
        <begin position="87"/>
        <end position="278"/>
    </location>
</feature>
<feature type="region of interest" description="Disordered" evidence="2">
    <location>
        <begin position="747"/>
        <end position="807"/>
    </location>
</feature>
<dbReference type="GO" id="GO:0007165">
    <property type="term" value="P:signal transduction"/>
    <property type="evidence" value="ECO:0007669"/>
    <property type="project" value="InterPro"/>
</dbReference>
<dbReference type="PROSITE" id="PS50238">
    <property type="entry name" value="RHOGAP"/>
    <property type="match status" value="1"/>
</dbReference>
<feature type="region of interest" description="Disordered" evidence="2">
    <location>
        <begin position="605"/>
        <end position="730"/>
    </location>
</feature>
<comment type="caution">
    <text evidence="4">The sequence shown here is derived from an EMBL/GenBank/DDBJ whole genome shotgun (WGS) entry which is preliminary data.</text>
</comment>
<dbReference type="Pfam" id="PF00620">
    <property type="entry name" value="RhoGAP"/>
    <property type="match status" value="1"/>
</dbReference>
<name>A0A9W8E2G1_9FUNG</name>
<dbReference type="PANTHER" id="PTHR15228:SF25">
    <property type="entry name" value="F-BAR DOMAIN-CONTAINING PROTEIN"/>
    <property type="match status" value="1"/>
</dbReference>
<feature type="compositionally biased region" description="Polar residues" evidence="2">
    <location>
        <begin position="782"/>
        <end position="792"/>
    </location>
</feature>
<feature type="compositionally biased region" description="Polar residues" evidence="2">
    <location>
        <begin position="415"/>
        <end position="424"/>
    </location>
</feature>
<feature type="region of interest" description="Disordered" evidence="2">
    <location>
        <begin position="415"/>
        <end position="460"/>
    </location>
</feature>
<dbReference type="SMART" id="SM00324">
    <property type="entry name" value="RhoGAP"/>
    <property type="match status" value="1"/>
</dbReference>
<feature type="region of interest" description="Disordered" evidence="2">
    <location>
        <begin position="317"/>
        <end position="403"/>
    </location>
</feature>
<dbReference type="Proteomes" id="UP001150569">
    <property type="component" value="Unassembled WGS sequence"/>
</dbReference>
<feature type="compositionally biased region" description="Basic residues" evidence="2">
    <location>
        <begin position="328"/>
        <end position="341"/>
    </location>
</feature>
<evidence type="ECO:0000313" key="5">
    <source>
        <dbReference type="Proteomes" id="UP001150569"/>
    </source>
</evidence>
<reference evidence="4" key="1">
    <citation type="submission" date="2022-07" db="EMBL/GenBank/DDBJ databases">
        <title>Phylogenomic reconstructions and comparative analyses of Kickxellomycotina fungi.</title>
        <authorList>
            <person name="Reynolds N.K."/>
            <person name="Stajich J.E."/>
            <person name="Barry K."/>
            <person name="Grigoriev I.V."/>
            <person name="Crous P."/>
            <person name="Smith M.E."/>
        </authorList>
    </citation>
    <scope>NUCLEOTIDE SEQUENCE</scope>
    <source>
        <strain evidence="4">RSA 861</strain>
    </source>
</reference>
<feature type="compositionally biased region" description="Polar residues" evidence="2">
    <location>
        <begin position="364"/>
        <end position="382"/>
    </location>
</feature>
<feature type="compositionally biased region" description="Polar residues" evidence="2">
    <location>
        <begin position="662"/>
        <end position="684"/>
    </location>
</feature>
<keyword evidence="5" id="KW-1185">Reference proteome</keyword>
<dbReference type="OrthoDB" id="3196451at2759"/>
<feature type="compositionally biased region" description="Polar residues" evidence="2">
    <location>
        <begin position="747"/>
        <end position="764"/>
    </location>
</feature>
<organism evidence="4 5">
    <name type="scientific">Tieghemiomyces parasiticus</name>
    <dbReference type="NCBI Taxonomy" id="78921"/>
    <lineage>
        <taxon>Eukaryota</taxon>
        <taxon>Fungi</taxon>
        <taxon>Fungi incertae sedis</taxon>
        <taxon>Zoopagomycota</taxon>
        <taxon>Kickxellomycotina</taxon>
        <taxon>Dimargaritomycetes</taxon>
        <taxon>Dimargaritales</taxon>
        <taxon>Dimargaritaceae</taxon>
        <taxon>Tieghemiomyces</taxon>
    </lineage>
</organism>
<sequence length="807" mass="86006">MSSKLHRPSRTDLGTATAPQLLNPSALSKGVGPPKKMSPFKRLMTAVKSKLKLSVPRSVSDSHECEAPTTVFGVPIRESIVYAGAVVNLHTPGQEACHLPLLLALCGRFLNENGTHTVGIFRVSGSIRRIQEIHDNFDCGPNYGADLDWSHYTVHDVASIFRRYLTLLPEPVIPIAHYYAFREVLDQHADEDLAFQIDAYRRLVANLPESERLVLLYVISLLGHFSRFAEFTRMDTPNLAAIFQPGLLVHPLHTLSPEEYKRSQRVVEFLIAHHENFVVPFPSVTLVAIPADSYTPSDANSVAEASAAGIVGTNESVTTSGLAGRSTRSSRKSMRAQRKMSRPYSHYMPNPDDEGATAPGALAQNLSRAVSSPSNATLNTGHLSRIRRGRGTRENLHGPPNVRRAVTDYLYSNSRNASHQNGLSQAGDRVYQPPRSHVAPPPGTAVPSGSPVKGAGRQRSAKTLYTSIGRGTNVIFSTQPSSLNTSSSSAALESGLNTVGSRRGETTPLRQVNGPWVIQADDPSRPHSQVLLTPVGSDYLQAAEPIPIGDANHLVRSPSADQIHDDPLQTVDVRTLATPMSEDLPTIPVSQGLAAEMTDIMGTLQPVLGKDSNPIGAEPLSPAPAALPSPPVSAGPTRPLPPATRPSVEAAAADSPVAGPTATVTSAASLNGSSRGSVKRTSFQSLVRRLSRRSRRSTATDAPNGAPTIPDLLARLEPGNHQPVVSPPSMTAQLMRRLSREARSTFGQLSTFSNTSSAHDSTGTGLRHAGPPLSTADGASPLGSTSFASSAVANPVDSATFRPRSQS</sequence>
<dbReference type="SUPFAM" id="SSF48350">
    <property type="entry name" value="GTPase activation domain, GAP"/>
    <property type="match status" value="1"/>
</dbReference>
<feature type="compositionally biased region" description="Polar residues" evidence="2">
    <location>
        <begin position="12"/>
        <end position="26"/>
    </location>
</feature>
<feature type="region of interest" description="Disordered" evidence="2">
    <location>
        <begin position="1"/>
        <end position="35"/>
    </location>
</feature>
<dbReference type="Gene3D" id="1.10.555.10">
    <property type="entry name" value="Rho GTPase activation protein"/>
    <property type="match status" value="1"/>
</dbReference>
<evidence type="ECO:0000256" key="2">
    <source>
        <dbReference type="SAM" id="MobiDB-lite"/>
    </source>
</evidence>
<evidence type="ECO:0000313" key="4">
    <source>
        <dbReference type="EMBL" id="KAJ1929898.1"/>
    </source>
</evidence>
<dbReference type="AlphaFoldDB" id="A0A9W8E2G1"/>
<dbReference type="InterPro" id="IPR000198">
    <property type="entry name" value="RhoGAP_dom"/>
</dbReference>